<dbReference type="EC" id="3.1.11.6" evidence="5"/>
<reference evidence="9" key="1">
    <citation type="journal article" date="2020" name="mSystems">
        <title>Genome- and Community-Level Interaction Insights into Carbon Utilization and Element Cycling Functions of Hydrothermarchaeota in Hydrothermal Sediment.</title>
        <authorList>
            <person name="Zhou Z."/>
            <person name="Liu Y."/>
            <person name="Xu W."/>
            <person name="Pan J."/>
            <person name="Luo Z.H."/>
            <person name="Li M."/>
        </authorList>
    </citation>
    <scope>NUCLEOTIDE SEQUENCE [LARGE SCALE GENOMIC DNA]</scope>
    <source>
        <strain evidence="9">SpSt-776</strain>
    </source>
</reference>
<keyword evidence="2 5" id="KW-0540">Nuclease</keyword>
<accession>A0A7C3SJC2</accession>
<dbReference type="InterPro" id="IPR020579">
    <property type="entry name" value="Exonuc_VII_lsu_C"/>
</dbReference>
<dbReference type="Pfam" id="PF13742">
    <property type="entry name" value="tRNA_anti_2"/>
    <property type="match status" value="1"/>
</dbReference>
<feature type="domain" description="OB-fold nucleic acid binding" evidence="8">
    <location>
        <begin position="9"/>
        <end position="101"/>
    </location>
</feature>
<evidence type="ECO:0000256" key="2">
    <source>
        <dbReference type="ARBA" id="ARBA00022722"/>
    </source>
</evidence>
<comment type="function">
    <text evidence="5">Bidirectionally degrades single-stranded DNA into large acid-insoluble oligonucleotides, which are then degraded further into small acid-soluble oligonucleotides.</text>
</comment>
<keyword evidence="4 5" id="KW-0269">Exonuclease</keyword>
<evidence type="ECO:0000256" key="6">
    <source>
        <dbReference type="RuleBase" id="RU004355"/>
    </source>
</evidence>
<dbReference type="HAMAP" id="MF_00378">
    <property type="entry name" value="Exonuc_7_L"/>
    <property type="match status" value="1"/>
</dbReference>
<comment type="similarity">
    <text evidence="5 6">Belongs to the XseA family.</text>
</comment>
<name>A0A7C3SJC2_9BACT</name>
<proteinExistence type="inferred from homology"/>
<gene>
    <name evidence="5" type="primary">xseA</name>
    <name evidence="9" type="ORF">ENV62_07800</name>
</gene>
<evidence type="ECO:0000313" key="9">
    <source>
        <dbReference type="EMBL" id="HGB15121.1"/>
    </source>
</evidence>
<evidence type="ECO:0000256" key="4">
    <source>
        <dbReference type="ARBA" id="ARBA00022839"/>
    </source>
</evidence>
<comment type="subunit">
    <text evidence="5">Heterooligomer composed of large and small subunits.</text>
</comment>
<dbReference type="GO" id="GO:0009318">
    <property type="term" value="C:exodeoxyribonuclease VII complex"/>
    <property type="evidence" value="ECO:0007669"/>
    <property type="project" value="UniProtKB-UniRule"/>
</dbReference>
<dbReference type="Pfam" id="PF02601">
    <property type="entry name" value="Exonuc_VII_L"/>
    <property type="match status" value="1"/>
</dbReference>
<evidence type="ECO:0000259" key="8">
    <source>
        <dbReference type="Pfam" id="PF13742"/>
    </source>
</evidence>
<evidence type="ECO:0000256" key="5">
    <source>
        <dbReference type="HAMAP-Rule" id="MF_00378"/>
    </source>
</evidence>
<keyword evidence="1 5" id="KW-0963">Cytoplasm</keyword>
<dbReference type="NCBIfam" id="TIGR00237">
    <property type="entry name" value="xseA"/>
    <property type="match status" value="1"/>
</dbReference>
<dbReference type="GO" id="GO:0003676">
    <property type="term" value="F:nucleic acid binding"/>
    <property type="evidence" value="ECO:0007669"/>
    <property type="project" value="InterPro"/>
</dbReference>
<organism evidence="9">
    <name type="scientific">Desulfobacca acetoxidans</name>
    <dbReference type="NCBI Taxonomy" id="60893"/>
    <lineage>
        <taxon>Bacteria</taxon>
        <taxon>Pseudomonadati</taxon>
        <taxon>Thermodesulfobacteriota</taxon>
        <taxon>Desulfobaccia</taxon>
        <taxon>Desulfobaccales</taxon>
        <taxon>Desulfobaccaceae</taxon>
        <taxon>Desulfobacca</taxon>
    </lineage>
</organism>
<dbReference type="AlphaFoldDB" id="A0A7C3SJC2"/>
<dbReference type="CDD" id="cd04489">
    <property type="entry name" value="ExoVII_LU_OBF"/>
    <property type="match status" value="1"/>
</dbReference>
<dbReference type="EMBL" id="DTHB01000049">
    <property type="protein sequence ID" value="HGB15121.1"/>
    <property type="molecule type" value="Genomic_DNA"/>
</dbReference>
<dbReference type="InterPro" id="IPR003753">
    <property type="entry name" value="Exonuc_VII_L"/>
</dbReference>
<dbReference type="GO" id="GO:0006308">
    <property type="term" value="P:DNA catabolic process"/>
    <property type="evidence" value="ECO:0007669"/>
    <property type="project" value="UniProtKB-UniRule"/>
</dbReference>
<dbReference type="GO" id="GO:0005737">
    <property type="term" value="C:cytoplasm"/>
    <property type="evidence" value="ECO:0007669"/>
    <property type="project" value="UniProtKB-SubCell"/>
</dbReference>
<feature type="domain" description="Exonuclease VII large subunit C-terminal" evidence="7">
    <location>
        <begin position="125"/>
        <end position="439"/>
    </location>
</feature>
<evidence type="ECO:0000259" key="7">
    <source>
        <dbReference type="Pfam" id="PF02601"/>
    </source>
</evidence>
<dbReference type="GO" id="GO:0008855">
    <property type="term" value="F:exodeoxyribonuclease VII activity"/>
    <property type="evidence" value="ECO:0007669"/>
    <property type="project" value="UniProtKB-UniRule"/>
</dbReference>
<keyword evidence="3 5" id="KW-0378">Hydrolase</keyword>
<dbReference type="PANTHER" id="PTHR30008">
    <property type="entry name" value="EXODEOXYRIBONUCLEASE 7 LARGE SUBUNIT"/>
    <property type="match status" value="1"/>
</dbReference>
<evidence type="ECO:0000256" key="1">
    <source>
        <dbReference type="ARBA" id="ARBA00022490"/>
    </source>
</evidence>
<comment type="subcellular location">
    <subcellularLocation>
        <location evidence="5 6">Cytoplasm</location>
    </subcellularLocation>
</comment>
<comment type="catalytic activity">
    <reaction evidence="5 6">
        <text>Exonucleolytic cleavage in either 5'- to 3'- or 3'- to 5'-direction to yield nucleoside 5'-phosphates.</text>
        <dbReference type="EC" id="3.1.11.6"/>
    </reaction>
</comment>
<dbReference type="InterPro" id="IPR025824">
    <property type="entry name" value="OB-fold_nuc-bd_dom"/>
</dbReference>
<protein>
    <recommendedName>
        <fullName evidence="5">Exodeoxyribonuclease 7 large subunit</fullName>
        <ecNumber evidence="5">3.1.11.6</ecNumber>
    </recommendedName>
    <alternativeName>
        <fullName evidence="5">Exodeoxyribonuclease VII large subunit</fullName>
        <shortName evidence="5">Exonuclease VII large subunit</shortName>
    </alternativeName>
</protein>
<evidence type="ECO:0000256" key="3">
    <source>
        <dbReference type="ARBA" id="ARBA00022801"/>
    </source>
</evidence>
<dbReference type="PANTHER" id="PTHR30008:SF0">
    <property type="entry name" value="EXODEOXYRIBONUCLEASE 7 LARGE SUBUNIT"/>
    <property type="match status" value="1"/>
</dbReference>
<sequence>MTYELPQIFTVSSLTRQIRECLETRFAIVWVSGEVSNLKAPLSGHLYFTLKDEGAQLRAVLFRGNHLYLRHKPQEGSQVLCRGRLTVYEQRGEYQLIVDYLEPLGLGALAQAFEALKARLQAEGLFDPAHKKSLPFLPRRLGLVTSPTGAVVRDFLRLLRQRHPNVEVLICPVKVQGPEAAGEIVQALQDLNTYPGIEVIVLARGGGSLEDLWPFNEESVARAIYRSEVPVVSAVGHEVDFTIADFVADVRAPTPSAAVQLVVPAQAELRGRLARLAGSLYRRFRRHLEGERRHLAQVSRRLPDLRRQLIDLRLRLDERDETLARRFRRRLEEGRQGVRLAQSRLYLLSPGKAVIPARQRLEQMGQHLLRAWHQGLAQRRRHLAYCESHLAKLDPMSILQRGYAVATRLPEGTIIRDALTIPPGAEIRVQVAKGRMDCQVVKVRVQ</sequence>
<comment type="caution">
    <text evidence="9">The sequence shown here is derived from an EMBL/GenBank/DDBJ whole genome shotgun (WGS) entry which is preliminary data.</text>
</comment>